<comment type="subcellular location">
    <subcellularLocation>
        <location evidence="1">Membrane</location>
        <topology evidence="1">Multi-pass membrane protein</topology>
    </subcellularLocation>
</comment>
<name>A0A6A6UY66_9PLEO</name>
<feature type="transmembrane region" description="Helical" evidence="6">
    <location>
        <begin position="12"/>
        <end position="31"/>
    </location>
</feature>
<feature type="transmembrane region" description="Helical" evidence="6">
    <location>
        <begin position="38"/>
        <end position="55"/>
    </location>
</feature>
<feature type="transmembrane region" description="Helical" evidence="6">
    <location>
        <begin position="114"/>
        <end position="133"/>
    </location>
</feature>
<reference evidence="7" key="1">
    <citation type="journal article" date="2020" name="Stud. Mycol.">
        <title>101 Dothideomycetes genomes: a test case for predicting lifestyles and emergence of pathogens.</title>
        <authorList>
            <person name="Haridas S."/>
            <person name="Albert R."/>
            <person name="Binder M."/>
            <person name="Bloem J."/>
            <person name="Labutti K."/>
            <person name="Salamov A."/>
            <person name="Andreopoulos B."/>
            <person name="Baker S."/>
            <person name="Barry K."/>
            <person name="Bills G."/>
            <person name="Bluhm B."/>
            <person name="Cannon C."/>
            <person name="Castanera R."/>
            <person name="Culley D."/>
            <person name="Daum C."/>
            <person name="Ezra D."/>
            <person name="Gonzalez J."/>
            <person name="Henrissat B."/>
            <person name="Kuo A."/>
            <person name="Liang C."/>
            <person name="Lipzen A."/>
            <person name="Lutzoni F."/>
            <person name="Magnuson J."/>
            <person name="Mondo S."/>
            <person name="Nolan M."/>
            <person name="Ohm R."/>
            <person name="Pangilinan J."/>
            <person name="Park H.-J."/>
            <person name="Ramirez L."/>
            <person name="Alfaro M."/>
            <person name="Sun H."/>
            <person name="Tritt A."/>
            <person name="Yoshinaga Y."/>
            <person name="Zwiers L.-H."/>
            <person name="Turgeon B."/>
            <person name="Goodwin S."/>
            <person name="Spatafora J."/>
            <person name="Crous P."/>
            <person name="Grigoriev I."/>
        </authorList>
    </citation>
    <scope>NUCLEOTIDE SEQUENCE</scope>
    <source>
        <strain evidence="7">CBS 119925</strain>
    </source>
</reference>
<feature type="transmembrane region" description="Helical" evidence="6">
    <location>
        <begin position="184"/>
        <end position="205"/>
    </location>
</feature>
<evidence type="ECO:0000256" key="2">
    <source>
        <dbReference type="ARBA" id="ARBA00007375"/>
    </source>
</evidence>
<protein>
    <recommendedName>
        <fullName evidence="9">YhhN-like protein</fullName>
    </recommendedName>
</protein>
<keyword evidence="3 6" id="KW-0812">Transmembrane</keyword>
<keyword evidence="5 6" id="KW-0472">Membrane</keyword>
<dbReference type="Proteomes" id="UP000799440">
    <property type="component" value="Unassembled WGS sequence"/>
</dbReference>
<keyword evidence="8" id="KW-1185">Reference proteome</keyword>
<proteinExistence type="inferred from homology"/>
<dbReference type="EMBL" id="MU006605">
    <property type="protein sequence ID" value="KAF2742673.1"/>
    <property type="molecule type" value="Genomic_DNA"/>
</dbReference>
<feature type="transmembrane region" description="Helical" evidence="6">
    <location>
        <begin position="75"/>
        <end position="94"/>
    </location>
</feature>
<gene>
    <name evidence="7" type="ORF">M011DRAFT_412078</name>
</gene>
<evidence type="ECO:0000256" key="1">
    <source>
        <dbReference type="ARBA" id="ARBA00004141"/>
    </source>
</evidence>
<evidence type="ECO:0000256" key="4">
    <source>
        <dbReference type="ARBA" id="ARBA00022989"/>
    </source>
</evidence>
<dbReference type="PANTHER" id="PTHR31885:SF6">
    <property type="entry name" value="GH04784P"/>
    <property type="match status" value="1"/>
</dbReference>
<feature type="transmembrane region" description="Helical" evidence="6">
    <location>
        <begin position="139"/>
        <end position="163"/>
    </location>
</feature>
<organism evidence="7 8">
    <name type="scientific">Sporormia fimetaria CBS 119925</name>
    <dbReference type="NCBI Taxonomy" id="1340428"/>
    <lineage>
        <taxon>Eukaryota</taxon>
        <taxon>Fungi</taxon>
        <taxon>Dikarya</taxon>
        <taxon>Ascomycota</taxon>
        <taxon>Pezizomycotina</taxon>
        <taxon>Dothideomycetes</taxon>
        <taxon>Pleosporomycetidae</taxon>
        <taxon>Pleosporales</taxon>
        <taxon>Sporormiaceae</taxon>
        <taxon>Sporormia</taxon>
    </lineage>
</organism>
<evidence type="ECO:0000256" key="5">
    <source>
        <dbReference type="ARBA" id="ARBA00023136"/>
    </source>
</evidence>
<evidence type="ECO:0000313" key="7">
    <source>
        <dbReference type="EMBL" id="KAF2742673.1"/>
    </source>
</evidence>
<comment type="similarity">
    <text evidence="2">Belongs to the TMEM86 family.</text>
</comment>
<evidence type="ECO:0000313" key="8">
    <source>
        <dbReference type="Proteomes" id="UP000799440"/>
    </source>
</evidence>
<dbReference type="Pfam" id="PF07947">
    <property type="entry name" value="YhhN"/>
    <property type="match status" value="1"/>
</dbReference>
<dbReference type="AlphaFoldDB" id="A0A6A6UY66"/>
<keyword evidence="4 6" id="KW-1133">Transmembrane helix</keyword>
<dbReference type="PANTHER" id="PTHR31885">
    <property type="entry name" value="GH04784P"/>
    <property type="match status" value="1"/>
</dbReference>
<dbReference type="GO" id="GO:0016020">
    <property type="term" value="C:membrane"/>
    <property type="evidence" value="ECO:0007669"/>
    <property type="project" value="UniProtKB-SubCell"/>
</dbReference>
<dbReference type="GO" id="GO:0016787">
    <property type="term" value="F:hydrolase activity"/>
    <property type="evidence" value="ECO:0007669"/>
    <property type="project" value="TreeGrafter"/>
</dbReference>
<accession>A0A6A6UY66</accession>
<evidence type="ECO:0000256" key="3">
    <source>
        <dbReference type="ARBA" id="ARBA00022692"/>
    </source>
</evidence>
<sequence>MATFIPGLRGPILPPQGAVNILLVSLPLLILSETKSIWTGHLVLKTLSSFAFLYGPLKLNAHSYSGFIDWSRYDTLITAGLMASLIGDICLVPAPSTYHKPTPKGVQREPTASFKLGVLAFAGAHVAYIAAFLKHTTSISWPIFIGTFAGNMMLAKALGVIYPPSVKGNVGNLMNLDIRGEMRPLVTGYAGIISGMLAAAASTVAPAATWPWQRIVGAAMFVLSDMFVAKDAFGAKETDAQGVYTGRPNRWYKLAAGWGLYFWGQMVLAGTVY</sequence>
<evidence type="ECO:0008006" key="9">
    <source>
        <dbReference type="Google" id="ProtNLM"/>
    </source>
</evidence>
<dbReference type="OrthoDB" id="2133758at2759"/>
<evidence type="ECO:0000256" key="6">
    <source>
        <dbReference type="SAM" id="Phobius"/>
    </source>
</evidence>
<dbReference type="InterPro" id="IPR012506">
    <property type="entry name" value="TMEM86B-like"/>
</dbReference>